<keyword evidence="12" id="KW-1185">Reference proteome</keyword>
<keyword evidence="6" id="KW-0788">Thiol protease</keyword>
<dbReference type="InterPro" id="IPR000064">
    <property type="entry name" value="NLP_P60_dom"/>
</dbReference>
<accession>A0ABZ0QAD3</accession>
<dbReference type="Proteomes" id="UP001304071">
    <property type="component" value="Chromosome 1"/>
</dbReference>
<evidence type="ECO:0000256" key="2">
    <source>
        <dbReference type="ARBA" id="ARBA00007074"/>
    </source>
</evidence>
<protein>
    <submittedName>
        <fullName evidence="11">NlpC/P60 family protein</fullName>
    </submittedName>
</protein>
<reference evidence="11 12" key="1">
    <citation type="submission" date="2023-11" db="EMBL/GenBank/DDBJ databases">
        <title>Plant-associative lifestyle of Vibrio porteresiae and its evolutionary dynamics.</title>
        <authorList>
            <person name="Rameshkumar N."/>
            <person name="Kirti K."/>
        </authorList>
    </citation>
    <scope>NUCLEOTIDE SEQUENCE [LARGE SCALE GENOMIC DNA]</scope>
    <source>
        <strain evidence="11 12">MSSRF30</strain>
    </source>
</reference>
<dbReference type="Pfam" id="PF00877">
    <property type="entry name" value="NLPC_P60"/>
    <property type="match status" value="1"/>
</dbReference>
<organism evidence="11 12">
    <name type="scientific">Vibrio porteresiae DSM 19223</name>
    <dbReference type="NCBI Taxonomy" id="1123496"/>
    <lineage>
        <taxon>Bacteria</taxon>
        <taxon>Pseudomonadati</taxon>
        <taxon>Pseudomonadota</taxon>
        <taxon>Gammaproteobacteria</taxon>
        <taxon>Vibrionales</taxon>
        <taxon>Vibrionaceae</taxon>
        <taxon>Vibrio</taxon>
    </lineage>
</organism>
<dbReference type="PROSITE" id="PS51935">
    <property type="entry name" value="NLPC_P60"/>
    <property type="match status" value="1"/>
</dbReference>
<dbReference type="RefSeq" id="WP_315972748.1">
    <property type="nucleotide sequence ID" value="NZ_AP024895.1"/>
</dbReference>
<evidence type="ECO:0000256" key="8">
    <source>
        <dbReference type="ARBA" id="ARBA00023139"/>
    </source>
</evidence>
<proteinExistence type="inferred from homology"/>
<dbReference type="EMBL" id="CP138203">
    <property type="protein sequence ID" value="WPC72526.1"/>
    <property type="molecule type" value="Genomic_DNA"/>
</dbReference>
<keyword evidence="3" id="KW-0645">Protease</keyword>
<keyword evidence="7" id="KW-0472">Membrane</keyword>
<evidence type="ECO:0000256" key="9">
    <source>
        <dbReference type="ARBA" id="ARBA00023288"/>
    </source>
</evidence>
<keyword evidence="5" id="KW-0378">Hydrolase</keyword>
<evidence type="ECO:0000256" key="5">
    <source>
        <dbReference type="ARBA" id="ARBA00022801"/>
    </source>
</evidence>
<keyword evidence="4" id="KW-0732">Signal</keyword>
<evidence type="ECO:0000313" key="12">
    <source>
        <dbReference type="Proteomes" id="UP001304071"/>
    </source>
</evidence>
<dbReference type="InterPro" id="IPR052062">
    <property type="entry name" value="Murein_DD/LD_carboxypeptidase"/>
</dbReference>
<evidence type="ECO:0000256" key="3">
    <source>
        <dbReference type="ARBA" id="ARBA00022670"/>
    </source>
</evidence>
<dbReference type="PANTHER" id="PTHR47360:SF3">
    <property type="entry name" value="MUREIN DD-ENDOPEPTIDASE MEPS_MUREIN LD-CARBOXYPEPTIDASE"/>
    <property type="match status" value="1"/>
</dbReference>
<keyword evidence="8" id="KW-0564">Palmitate</keyword>
<comment type="similarity">
    <text evidence="2">Belongs to the peptidase C40 family.</text>
</comment>
<dbReference type="PANTHER" id="PTHR47360">
    <property type="entry name" value="MUREIN DD-ENDOPEPTIDASE MEPS/MUREIN LD-CARBOXYPEPTIDASE"/>
    <property type="match status" value="1"/>
</dbReference>
<dbReference type="InterPro" id="IPR038765">
    <property type="entry name" value="Papain-like_cys_pep_sf"/>
</dbReference>
<dbReference type="Gene3D" id="3.90.1720.10">
    <property type="entry name" value="endopeptidase domain like (from Nostoc punctiforme)"/>
    <property type="match status" value="1"/>
</dbReference>
<evidence type="ECO:0000256" key="7">
    <source>
        <dbReference type="ARBA" id="ARBA00023136"/>
    </source>
</evidence>
<name>A0ABZ0QAD3_9VIBR</name>
<evidence type="ECO:0000313" key="11">
    <source>
        <dbReference type="EMBL" id="WPC72526.1"/>
    </source>
</evidence>
<evidence type="ECO:0000256" key="1">
    <source>
        <dbReference type="ARBA" id="ARBA00004635"/>
    </source>
</evidence>
<evidence type="ECO:0000256" key="6">
    <source>
        <dbReference type="ARBA" id="ARBA00022807"/>
    </source>
</evidence>
<dbReference type="SUPFAM" id="SSF54001">
    <property type="entry name" value="Cysteine proteinases"/>
    <property type="match status" value="1"/>
</dbReference>
<feature type="domain" description="NlpC/P60" evidence="10">
    <location>
        <begin position="54"/>
        <end position="175"/>
    </location>
</feature>
<sequence length="178" mass="20205">MMLPLQRLLTRKAFRRGLLSVAVGLILNGCAAKPESNTLQAHSTPPDSIAKTNEVNERSLFDVYQQWEGVPYRWGGETQSGVDCSAFVQIAFQDAWQIALPRTTQSQSKVGTQIASNEAHYGDLVFFRISRHSEHVGVYIGNQRFMHASSSKGVIISRLDNPYWASKFWQFRRIYRPN</sequence>
<comment type="subcellular location">
    <subcellularLocation>
        <location evidence="1">Membrane</location>
        <topology evidence="1">Lipid-anchor</topology>
    </subcellularLocation>
</comment>
<keyword evidence="9" id="KW-0449">Lipoprotein</keyword>
<evidence type="ECO:0000259" key="10">
    <source>
        <dbReference type="PROSITE" id="PS51935"/>
    </source>
</evidence>
<evidence type="ECO:0000256" key="4">
    <source>
        <dbReference type="ARBA" id="ARBA00022729"/>
    </source>
</evidence>
<gene>
    <name evidence="11" type="ORF">R8Z52_10300</name>
</gene>